<dbReference type="Proteomes" id="UP000037069">
    <property type="component" value="Unassembled WGS sequence"/>
</dbReference>
<protein>
    <submittedName>
        <fullName evidence="1">Uncharacterized protein</fullName>
    </submittedName>
</protein>
<evidence type="ECO:0000313" key="2">
    <source>
        <dbReference type="Proteomes" id="UP000037069"/>
    </source>
</evidence>
<dbReference type="EMBL" id="JRES01000608">
    <property type="protein sequence ID" value="KNC29912.1"/>
    <property type="molecule type" value="Genomic_DNA"/>
</dbReference>
<accession>A0A0L0CCH5</accession>
<name>A0A0L0CCH5_LUCCU</name>
<dbReference type="AlphaFoldDB" id="A0A0L0CCH5"/>
<evidence type="ECO:0000313" key="1">
    <source>
        <dbReference type="EMBL" id="KNC29912.1"/>
    </source>
</evidence>
<reference evidence="1 2" key="1">
    <citation type="journal article" date="2015" name="Nat. Commun.">
        <title>Lucilia cuprina genome unlocks parasitic fly biology to underpin future interventions.</title>
        <authorList>
            <person name="Anstead C.A."/>
            <person name="Korhonen P.K."/>
            <person name="Young N.D."/>
            <person name="Hall R.S."/>
            <person name="Jex A.R."/>
            <person name="Murali S.C."/>
            <person name="Hughes D.S."/>
            <person name="Lee S.F."/>
            <person name="Perry T."/>
            <person name="Stroehlein A.J."/>
            <person name="Ansell B.R."/>
            <person name="Breugelmans B."/>
            <person name="Hofmann A."/>
            <person name="Qu J."/>
            <person name="Dugan S."/>
            <person name="Lee S.L."/>
            <person name="Chao H."/>
            <person name="Dinh H."/>
            <person name="Han Y."/>
            <person name="Doddapaneni H.V."/>
            <person name="Worley K.C."/>
            <person name="Muzny D.M."/>
            <person name="Ioannidis P."/>
            <person name="Waterhouse R.M."/>
            <person name="Zdobnov E.M."/>
            <person name="James P.J."/>
            <person name="Bagnall N.H."/>
            <person name="Kotze A.C."/>
            <person name="Gibbs R.A."/>
            <person name="Richards S."/>
            <person name="Batterham P."/>
            <person name="Gasser R.B."/>
        </authorList>
    </citation>
    <scope>NUCLEOTIDE SEQUENCE [LARGE SCALE GENOMIC DNA]</scope>
    <source>
        <strain evidence="1 2">LS</strain>
        <tissue evidence="1">Full body</tissue>
    </source>
</reference>
<proteinExistence type="predicted"/>
<organism evidence="1 2">
    <name type="scientific">Lucilia cuprina</name>
    <name type="common">Green bottle fly</name>
    <name type="synonym">Australian sheep blowfly</name>
    <dbReference type="NCBI Taxonomy" id="7375"/>
    <lineage>
        <taxon>Eukaryota</taxon>
        <taxon>Metazoa</taxon>
        <taxon>Ecdysozoa</taxon>
        <taxon>Arthropoda</taxon>
        <taxon>Hexapoda</taxon>
        <taxon>Insecta</taxon>
        <taxon>Pterygota</taxon>
        <taxon>Neoptera</taxon>
        <taxon>Endopterygota</taxon>
        <taxon>Diptera</taxon>
        <taxon>Brachycera</taxon>
        <taxon>Muscomorpha</taxon>
        <taxon>Oestroidea</taxon>
        <taxon>Calliphoridae</taxon>
        <taxon>Luciliinae</taxon>
        <taxon>Lucilia</taxon>
    </lineage>
</organism>
<keyword evidence="2" id="KW-1185">Reference proteome</keyword>
<sequence>MKNNADIMLSDEAVTYCASDIDLNEHNVDLNENLLREKRQFGGGFRPGDLVVMVASEVDQDMVDTEVMEASDQVVMAGMVVMAVDQVDGILV</sequence>
<gene>
    <name evidence="1" type="ORF">FF38_08517</name>
</gene>
<comment type="caution">
    <text evidence="1">The sequence shown here is derived from an EMBL/GenBank/DDBJ whole genome shotgun (WGS) entry which is preliminary data.</text>
</comment>